<keyword evidence="2" id="KW-1185">Reference proteome</keyword>
<accession>A0A699Z051</accession>
<protein>
    <submittedName>
        <fullName evidence="1">Uncharacterized protein</fullName>
    </submittedName>
</protein>
<dbReference type="EMBL" id="BLLF01000917">
    <property type="protein sequence ID" value="GFH15897.1"/>
    <property type="molecule type" value="Genomic_DNA"/>
</dbReference>
<comment type="caution">
    <text evidence="1">The sequence shown here is derived from an EMBL/GenBank/DDBJ whole genome shotgun (WGS) entry which is preliminary data.</text>
</comment>
<proteinExistence type="predicted"/>
<dbReference type="Proteomes" id="UP000485058">
    <property type="component" value="Unassembled WGS sequence"/>
</dbReference>
<reference evidence="1 2" key="1">
    <citation type="submission" date="2020-02" db="EMBL/GenBank/DDBJ databases">
        <title>Draft genome sequence of Haematococcus lacustris strain NIES-144.</title>
        <authorList>
            <person name="Morimoto D."/>
            <person name="Nakagawa S."/>
            <person name="Yoshida T."/>
            <person name="Sawayama S."/>
        </authorList>
    </citation>
    <scope>NUCLEOTIDE SEQUENCE [LARGE SCALE GENOMIC DNA]</scope>
    <source>
        <strain evidence="1 2">NIES-144</strain>
    </source>
</reference>
<evidence type="ECO:0000313" key="2">
    <source>
        <dbReference type="Proteomes" id="UP000485058"/>
    </source>
</evidence>
<sequence>MVTVEAELDQLMSPWSQLVQRRASVTVTVAKR</sequence>
<gene>
    <name evidence="1" type="ORF">HaLaN_12220</name>
</gene>
<dbReference type="AlphaFoldDB" id="A0A699Z051"/>
<organism evidence="1 2">
    <name type="scientific">Haematococcus lacustris</name>
    <name type="common">Green alga</name>
    <name type="synonym">Haematococcus pluvialis</name>
    <dbReference type="NCBI Taxonomy" id="44745"/>
    <lineage>
        <taxon>Eukaryota</taxon>
        <taxon>Viridiplantae</taxon>
        <taxon>Chlorophyta</taxon>
        <taxon>core chlorophytes</taxon>
        <taxon>Chlorophyceae</taxon>
        <taxon>CS clade</taxon>
        <taxon>Chlamydomonadales</taxon>
        <taxon>Haematococcaceae</taxon>
        <taxon>Haematococcus</taxon>
    </lineage>
</organism>
<evidence type="ECO:0000313" key="1">
    <source>
        <dbReference type="EMBL" id="GFH15897.1"/>
    </source>
</evidence>
<name>A0A699Z051_HAELA</name>